<keyword evidence="8" id="KW-1185">Reference proteome</keyword>
<protein>
    <submittedName>
        <fullName evidence="7">Glycoside hydrolase 97</fullName>
    </submittedName>
</protein>
<dbReference type="OrthoDB" id="57532at2"/>
<dbReference type="AlphaFoldDB" id="E6WQ85"/>
<proteinExistence type="predicted"/>
<gene>
    <name evidence="7" type="ordered locus">Psesu_0476</name>
</gene>
<dbReference type="InterPro" id="IPR029483">
    <property type="entry name" value="GH97_C"/>
</dbReference>
<feature type="domain" description="Glycosyl-hydrolase 97 C-terminal oligomerisation" evidence="6">
    <location>
        <begin position="564"/>
        <end position="655"/>
    </location>
</feature>
<dbReference type="Gene3D" id="2.60.40.1180">
    <property type="entry name" value="Golgi alpha-mannosidase II"/>
    <property type="match status" value="1"/>
</dbReference>
<feature type="signal peptide" evidence="3">
    <location>
        <begin position="1"/>
        <end position="22"/>
    </location>
</feature>
<dbReference type="InterPro" id="IPR013780">
    <property type="entry name" value="Glyco_hydro_b"/>
</dbReference>
<evidence type="ECO:0000256" key="3">
    <source>
        <dbReference type="SAM" id="SignalP"/>
    </source>
</evidence>
<evidence type="ECO:0000313" key="7">
    <source>
        <dbReference type="EMBL" id="ADV26334.1"/>
    </source>
</evidence>
<dbReference type="InterPro" id="IPR052720">
    <property type="entry name" value="Glycosyl_hydrolase_97"/>
</dbReference>
<evidence type="ECO:0000259" key="6">
    <source>
        <dbReference type="Pfam" id="PF14509"/>
    </source>
</evidence>
<evidence type="ECO:0000313" key="8">
    <source>
        <dbReference type="Proteomes" id="UP000008632"/>
    </source>
</evidence>
<keyword evidence="3" id="KW-0732">Signal</keyword>
<dbReference type="InterPro" id="IPR019563">
    <property type="entry name" value="GH97_catalytic"/>
</dbReference>
<dbReference type="Gene3D" id="2.70.98.10">
    <property type="match status" value="1"/>
</dbReference>
<dbReference type="Pfam" id="PF10566">
    <property type="entry name" value="Glyco_hydro_97"/>
    <property type="match status" value="1"/>
</dbReference>
<dbReference type="HOGENOM" id="CLU_011166_0_0_6"/>
<dbReference type="Gene3D" id="3.20.20.70">
    <property type="entry name" value="Aldolase class I"/>
    <property type="match status" value="1"/>
</dbReference>
<dbReference type="PANTHER" id="PTHR35803:SF2">
    <property type="entry name" value="RETAINING ALPHA-GALACTOSIDASE"/>
    <property type="match status" value="1"/>
</dbReference>
<feature type="domain" description="Glycosyl-hydrolase 97 N-terminal" evidence="5">
    <location>
        <begin position="28"/>
        <end position="288"/>
    </location>
</feature>
<reference evidence="7 8" key="1">
    <citation type="submission" date="2011-01" db="EMBL/GenBank/DDBJ databases">
        <title>Complete sequence of Pseudoxanthomonas suwonensis 11-1.</title>
        <authorList>
            <consortium name="US DOE Joint Genome Institute"/>
            <person name="Lucas S."/>
            <person name="Copeland A."/>
            <person name="Lapidus A."/>
            <person name="Cheng J.-F."/>
            <person name="Goodwin L."/>
            <person name="Pitluck S."/>
            <person name="Teshima H."/>
            <person name="Detter J.C."/>
            <person name="Han C."/>
            <person name="Tapia R."/>
            <person name="Land M."/>
            <person name="Hauser L."/>
            <person name="Kyrpides N."/>
            <person name="Ivanova N."/>
            <person name="Ovchinnikova G."/>
            <person name="Siebers A.K."/>
            <person name="Allgaier M."/>
            <person name="Thelen M.P."/>
            <person name="Hugenholtz P."/>
            <person name="Gladden J."/>
            <person name="Woyke T."/>
        </authorList>
    </citation>
    <scope>NUCLEOTIDE SEQUENCE [LARGE SCALE GENOMIC DNA]</scope>
    <source>
        <strain evidence="8">11-1</strain>
    </source>
</reference>
<accession>E6WQ85</accession>
<dbReference type="Pfam" id="PF14509">
    <property type="entry name" value="GH97_C"/>
    <property type="match status" value="1"/>
</dbReference>
<keyword evidence="2" id="KW-0326">Glycosidase</keyword>
<organism evidence="7 8">
    <name type="scientific">Pseudoxanthomonas suwonensis (strain 11-1)</name>
    <dbReference type="NCBI Taxonomy" id="743721"/>
    <lineage>
        <taxon>Bacteria</taxon>
        <taxon>Pseudomonadati</taxon>
        <taxon>Pseudomonadota</taxon>
        <taxon>Gammaproteobacteria</taxon>
        <taxon>Lysobacterales</taxon>
        <taxon>Lysobacteraceae</taxon>
        <taxon>Pseudoxanthomonas</taxon>
    </lineage>
</organism>
<keyword evidence="1 7" id="KW-0378">Hydrolase</keyword>
<name>E6WQ85_PSEUU</name>
<evidence type="ECO:0000259" key="4">
    <source>
        <dbReference type="Pfam" id="PF10566"/>
    </source>
</evidence>
<dbReference type="Proteomes" id="UP000008632">
    <property type="component" value="Chromosome"/>
</dbReference>
<evidence type="ECO:0000259" key="5">
    <source>
        <dbReference type="Pfam" id="PF14508"/>
    </source>
</evidence>
<dbReference type="GO" id="GO:0016798">
    <property type="term" value="F:hydrolase activity, acting on glycosyl bonds"/>
    <property type="evidence" value="ECO:0007669"/>
    <property type="project" value="UniProtKB-KW"/>
</dbReference>
<dbReference type="PANTHER" id="PTHR35803">
    <property type="entry name" value="GLUCAN 1,4-ALPHA-GLUCOSIDASE SUSB-RELATED"/>
    <property type="match status" value="1"/>
</dbReference>
<evidence type="ECO:0000256" key="2">
    <source>
        <dbReference type="ARBA" id="ARBA00023295"/>
    </source>
</evidence>
<dbReference type="InterPro" id="IPR014718">
    <property type="entry name" value="GH-type_carb-bd"/>
</dbReference>
<feature type="domain" description="Glycosyl-hydrolase 97 catalytic" evidence="4">
    <location>
        <begin position="306"/>
        <end position="467"/>
    </location>
</feature>
<dbReference type="STRING" id="743721.Psesu_0476"/>
<dbReference type="InterPro" id="IPR017853">
    <property type="entry name" value="GH"/>
</dbReference>
<dbReference type="SUPFAM" id="SSF51445">
    <property type="entry name" value="(Trans)glycosidases"/>
    <property type="match status" value="1"/>
</dbReference>
<dbReference type="GO" id="GO:0030246">
    <property type="term" value="F:carbohydrate binding"/>
    <property type="evidence" value="ECO:0007669"/>
    <property type="project" value="InterPro"/>
</dbReference>
<dbReference type="KEGG" id="psu:Psesu_0476"/>
<dbReference type="InterPro" id="IPR029486">
    <property type="entry name" value="GH97_N"/>
</dbReference>
<dbReference type="eggNOG" id="COG4948">
    <property type="taxonomic scope" value="Bacteria"/>
</dbReference>
<dbReference type="InterPro" id="IPR013785">
    <property type="entry name" value="Aldolase_TIM"/>
</dbReference>
<sequence>MPGKLSTALVLLLGLHAAHAGAATPLQLQSPDGRNRVGFALDDEGTPTWTVARDGRTVIAPSPLGVRLAGEMRVGKPLRVVASRSAGADQRYERVAGKSREGRDHYRELEIDLAGADGHVLGVVLRAYDDGIALRYRLPRPARGDLVVNEDLTGFLFPRDYACHALNLGRFGTSHEGEFDPVDASRIRPHHLLDLPLVCATGQGTTTFAIAEADLSRYAALYLSGRGDGRLGVEARLSPRLDEQGVAVRLLRTEVDARGHPTPWRVVMLGDSPGALVESDIVERLNPPTPISDTSWIRPGKSAWDWWSGGLAPDVPEPGMNTATIRRYIDHAAALGLEYMLVDDGWYVGSTGNGHYNPDADITRAIPGLDLEDLIAYAGDRGVGIWLWAHWRSLEPRLDEVFERYAQLGVKGVKVDFMERDDQQMVAFFHEMMRASARHRLMLNLHGAYRPTGLQRTWPQYITQEGVLGAEYNKWSRRITPAHNVTLPFTRMLLGPMDYTPGGFRNTTPEAFQVRFKGPEVMGTRAHQLAMYVVYDSPLQMVADSPDVYVDAPGADFIRLVPTSWDETRVLDGAIGSHIVTARRVGRDWYIGAMTDQARTLELDLGFLPAADYSATVWRDGNKATDVVREQRRVDAGHRRIRLELAAGGGAVLHLQATPLRIATRD</sequence>
<dbReference type="RefSeq" id="WP_013534164.1">
    <property type="nucleotide sequence ID" value="NC_014924.1"/>
</dbReference>
<feature type="chain" id="PRO_5003212124" evidence="3">
    <location>
        <begin position="23"/>
        <end position="666"/>
    </location>
</feature>
<dbReference type="EMBL" id="CP002446">
    <property type="protein sequence ID" value="ADV26334.1"/>
    <property type="molecule type" value="Genomic_DNA"/>
</dbReference>
<evidence type="ECO:0000256" key="1">
    <source>
        <dbReference type="ARBA" id="ARBA00022801"/>
    </source>
</evidence>
<dbReference type="Pfam" id="PF14508">
    <property type="entry name" value="GH97_N"/>
    <property type="match status" value="1"/>
</dbReference>